<name>A0A6J2HY88_9PASS</name>
<feature type="region of interest" description="Disordered" evidence="1">
    <location>
        <begin position="373"/>
        <end position="401"/>
    </location>
</feature>
<feature type="region of interest" description="Disordered" evidence="1">
    <location>
        <begin position="902"/>
        <end position="993"/>
    </location>
</feature>
<feature type="region of interest" description="Disordered" evidence="1">
    <location>
        <begin position="221"/>
        <end position="277"/>
    </location>
</feature>
<keyword evidence="3" id="KW-1185">Reference proteome</keyword>
<feature type="compositionally biased region" description="Low complexity" evidence="1">
    <location>
        <begin position="173"/>
        <end position="190"/>
    </location>
</feature>
<feature type="region of interest" description="Disordered" evidence="1">
    <location>
        <begin position="1036"/>
        <end position="1084"/>
    </location>
</feature>
<feature type="compositionally biased region" description="Polar residues" evidence="1">
    <location>
        <begin position="971"/>
        <end position="986"/>
    </location>
</feature>
<evidence type="ECO:0000313" key="5">
    <source>
        <dbReference type="RefSeq" id="XP_027592814.2"/>
    </source>
</evidence>
<feature type="compositionally biased region" description="Polar residues" evidence="1">
    <location>
        <begin position="223"/>
        <end position="232"/>
    </location>
</feature>
<evidence type="ECO:0000313" key="3">
    <source>
        <dbReference type="Proteomes" id="UP000504627"/>
    </source>
</evidence>
<keyword evidence="2" id="KW-0472">Membrane</keyword>
<dbReference type="GeneID" id="113996211"/>
<feature type="compositionally biased region" description="Low complexity" evidence="1">
    <location>
        <begin position="605"/>
        <end position="625"/>
    </location>
</feature>
<gene>
    <name evidence="4 5" type="primary">LOC113996211</name>
</gene>
<feature type="transmembrane region" description="Helical" evidence="2">
    <location>
        <begin position="1671"/>
        <end position="1695"/>
    </location>
</feature>
<feature type="region of interest" description="Disordered" evidence="1">
    <location>
        <begin position="128"/>
        <end position="203"/>
    </location>
</feature>
<feature type="region of interest" description="Disordered" evidence="1">
    <location>
        <begin position="433"/>
        <end position="657"/>
    </location>
</feature>
<feature type="compositionally biased region" description="Polar residues" evidence="1">
    <location>
        <begin position="797"/>
        <end position="825"/>
    </location>
</feature>
<dbReference type="RefSeq" id="XP_027592814.2">
    <property type="nucleotide sequence ID" value="XM_027737013.2"/>
</dbReference>
<reference evidence="4 5" key="1">
    <citation type="submission" date="2025-04" db="UniProtKB">
        <authorList>
            <consortium name="RefSeq"/>
        </authorList>
    </citation>
    <scope>IDENTIFICATION</scope>
    <source>
        <tissue evidence="4 5">Muscle</tissue>
    </source>
</reference>
<sequence>MYFLGMTQELLHEMQEKLPIFVLIAAGLLDLSGASRSEHDASDMLALGFPGWAQPRAESSPVPSEGFPVTEDDLDGVTFHFQSPAADPTKASTADSSPAATGRAANRTALLPGGLAGTLEVSEPLHTETAASKPQAGHAWPGQLLGSFSIPVSTQGSQATTALEQPGSSLQRPGDIPGAGPSPASSAAGLPQPPPSVGPHQDSLQFTAVPSLSVLKQMEVTKPKTSPLTSTVHFHPPGTGTAASPSPSRAGVAPGGAGLGWSPPGMHTNPQAQPGSTAALTPARLERTRGMDAGITASAVPPQPAPGGLDAAYSSTTHARATQLSPALPLKEETTGSKGRNSTAAVTNGSGHPPQLPALQTLPPGHVHSSSFLMGSPVPGGLSPSPIQGPVGTTGGQQPLSLDRALNCTKPAAQESNRSSQGITVVALQGDADHGMVTSKPGKSLSPESPQAPATSSSLSPSRISSLKLSQTTKEQKEVTSAPSPGMSGFGNADLQPWDSVQEGLQPPGASFPARAGLQPMGIPSSAERLHPTTTSPPAPGSGSQAQGVPAHPVPREAFAVTLQVSTGEDSKRRKGLPQQTAGTGSAPASPVPSPSGARESRTQAAPWHSSAPAAPQSQHVASPAAPAPAPPSPRAGGSQPGSATAHPDPGVPSVPGEVPAQLAQALVQQFRRALDAATRNLSTGRGDPLTITSAPNLSFLFKSTDGMICLRPLQESPLPRTFPNASVGGLVSVQQILAASNSSALDLADLHHPSPSSLVLVRPVFILLPTDRAHSPFPQGEGDHRTTHLGTHVGTPESSHGRTSSSYPTSKSETTLSTVSNQQAERAKGTPQPTHPSYRATVGLGQAATSAPGPLLDPGMGMSSTGQALHLPRMPEEMQIPAPPSQEAKGTDLLLLSRMLAEPGTSPGAPSVLPKQQSPYTSSKVSPTTEKPHSVTPLLPAKGLLDFPVPAQPVPSSTGATGHAQHGGTLQTAPPGQGSGTTPSSAPAPCVECGTSRSAAATKHPLKGLTSTKPLQAMSQGLPRTTLLLPSVVPSMSSASPVLPAGNEHGEAALGSTAPSGGVPVPATAAQTHSTSVQPDLPHHLEFTPTVPKPFVRTEGPTAAPVQAPFSTEIQRKTTVPGKLRAAVTHPRVCSSSAARPPSPAPAHVPLLAALEGDQALQAPTELFPRASTGETPKPTESSTRAGRAGPGKSLGVSVSLSAPVNTQTQHPPPAALGKELGSSAAQPSVPTGAALQRQPRGTQGTPQAAPAATALSAAQGAQTTAPLTSKEGLHLPTPAPQPDPSVVLPRVNTPAVGKGEGEAKGDAAPTSHLPTQAPLSASPRHPLEKEILEDTMEQEPGHSSPGSALSATGPPPTAALAVSADRPGNKVTNHSAAFQRAAGSDAEMLPARDLIQLLPSPESPSHPAGSPVPARGDSLLGVAGTDSSEGLLLNTEAEEMGRTEEVTDGAAEGLVTLLDAQPSAPGDSHHRRGLQPELTVLDGLAVVRDDACGSGNYTVQLSLSPAADTAPEPHGPPAPSPETFLALVAVQDNLSQPLVQPLLQIHSCCVTPSASPGAPGARCCLFRRLPFECRHIQLLQSSRSRAASFTIQLFQMLNHSVAYLHCELDVCLHRKEGCEQDCLESVEPVLQPSDRNSHGNLHNLISFGPVWRMKDRFLYKPVEGPGSAVLLPILLGSLTGFAVLGSAFISLWLHHRQKSKPLHYPPFGDIHGL</sequence>
<proteinExistence type="predicted"/>
<feature type="compositionally biased region" description="Polar residues" evidence="1">
    <location>
        <begin position="915"/>
        <end position="930"/>
    </location>
</feature>
<dbReference type="Gene3D" id="2.60.40.4100">
    <property type="entry name" value="Zona pellucida, ZP-C domain"/>
    <property type="match status" value="1"/>
</dbReference>
<feature type="compositionally biased region" description="Low complexity" evidence="1">
    <location>
        <begin position="959"/>
        <end position="970"/>
    </location>
</feature>
<feature type="region of interest" description="Disordered" evidence="1">
    <location>
        <begin position="1168"/>
        <end position="1373"/>
    </location>
</feature>
<feature type="compositionally biased region" description="Polar residues" evidence="1">
    <location>
        <begin position="336"/>
        <end position="350"/>
    </location>
</feature>
<keyword evidence="2" id="KW-1133">Transmembrane helix</keyword>
<feature type="compositionally biased region" description="Low complexity" evidence="1">
    <location>
        <begin position="456"/>
        <end position="470"/>
    </location>
</feature>
<evidence type="ECO:0000256" key="1">
    <source>
        <dbReference type="SAM" id="MobiDB-lite"/>
    </source>
</evidence>
<feature type="region of interest" description="Disordered" evidence="1">
    <location>
        <begin position="79"/>
        <end position="103"/>
    </location>
</feature>
<feature type="compositionally biased region" description="Polar residues" evidence="1">
    <location>
        <begin position="313"/>
        <end position="325"/>
    </location>
</feature>
<feature type="region of interest" description="Disordered" evidence="1">
    <location>
        <begin position="1399"/>
        <end position="1420"/>
    </location>
</feature>
<feature type="compositionally biased region" description="Low complexity" evidence="1">
    <location>
        <begin position="1243"/>
        <end position="1267"/>
    </location>
</feature>
<keyword evidence="2" id="KW-0812">Transmembrane</keyword>
<feature type="compositionally biased region" description="Polar residues" evidence="1">
    <location>
        <begin position="90"/>
        <end position="99"/>
    </location>
</feature>
<dbReference type="InterPro" id="IPR042235">
    <property type="entry name" value="ZP-C_dom"/>
</dbReference>
<evidence type="ECO:0000313" key="4">
    <source>
        <dbReference type="RefSeq" id="XP_027592813.2"/>
    </source>
</evidence>
<feature type="compositionally biased region" description="Polar residues" evidence="1">
    <location>
        <begin position="268"/>
        <end position="277"/>
    </location>
</feature>
<accession>A0A6J2HY88</accession>
<evidence type="ECO:0000256" key="2">
    <source>
        <dbReference type="SAM" id="Phobius"/>
    </source>
</evidence>
<feature type="compositionally biased region" description="Polar residues" evidence="1">
    <location>
        <begin position="1070"/>
        <end position="1079"/>
    </location>
</feature>
<feature type="compositionally biased region" description="Low complexity" evidence="1">
    <location>
        <begin position="375"/>
        <end position="399"/>
    </location>
</feature>
<feature type="region of interest" description="Disordered" evidence="1">
    <location>
        <begin position="297"/>
        <end position="354"/>
    </location>
</feature>
<feature type="compositionally biased region" description="Polar residues" evidence="1">
    <location>
        <begin position="1198"/>
        <end position="1211"/>
    </location>
</feature>
<dbReference type="Proteomes" id="UP000504627">
    <property type="component" value="Unplaced"/>
</dbReference>
<feature type="compositionally biased region" description="Polar residues" evidence="1">
    <location>
        <begin position="150"/>
        <end position="171"/>
    </location>
</feature>
<feature type="compositionally biased region" description="Polar residues" evidence="1">
    <location>
        <begin position="1174"/>
        <end position="1186"/>
    </location>
</feature>
<feature type="compositionally biased region" description="Low complexity" evidence="1">
    <location>
        <begin position="1036"/>
        <end position="1046"/>
    </location>
</feature>
<organism evidence="3 5">
    <name type="scientific">Pipra filicauda</name>
    <name type="common">Wire-tailed manakin</name>
    <dbReference type="NCBI Taxonomy" id="649802"/>
    <lineage>
        <taxon>Eukaryota</taxon>
        <taxon>Metazoa</taxon>
        <taxon>Chordata</taxon>
        <taxon>Craniata</taxon>
        <taxon>Vertebrata</taxon>
        <taxon>Euteleostomi</taxon>
        <taxon>Archelosauria</taxon>
        <taxon>Archosauria</taxon>
        <taxon>Dinosauria</taxon>
        <taxon>Saurischia</taxon>
        <taxon>Theropoda</taxon>
        <taxon>Coelurosauria</taxon>
        <taxon>Aves</taxon>
        <taxon>Neognathae</taxon>
        <taxon>Neoaves</taxon>
        <taxon>Telluraves</taxon>
        <taxon>Australaves</taxon>
        <taxon>Passeriformes</taxon>
        <taxon>Pipridae</taxon>
        <taxon>Pipra</taxon>
    </lineage>
</organism>
<protein>
    <submittedName>
        <fullName evidence="4 5">Nascent polypeptide-associated complex subunit alpha, muscle-specific form-like isoform X1</fullName>
    </submittedName>
</protein>
<feature type="compositionally biased region" description="Low complexity" evidence="1">
    <location>
        <begin position="635"/>
        <end position="644"/>
    </location>
</feature>
<feature type="compositionally biased region" description="Polar residues" evidence="1">
    <location>
        <begin position="446"/>
        <end position="455"/>
    </location>
</feature>
<feature type="region of interest" description="Disordered" evidence="1">
    <location>
        <begin position="777"/>
        <end position="840"/>
    </location>
</feature>
<dbReference type="RefSeq" id="XP_027592813.2">
    <property type="nucleotide sequence ID" value="XM_027737012.2"/>
</dbReference>